<dbReference type="InterPro" id="IPR050131">
    <property type="entry name" value="Peptidase_S8_subtilisin-like"/>
</dbReference>
<evidence type="ECO:0000313" key="10">
    <source>
        <dbReference type="EMBL" id="MDT0459500.1"/>
    </source>
</evidence>
<evidence type="ECO:0000259" key="9">
    <source>
        <dbReference type="Pfam" id="PF00082"/>
    </source>
</evidence>
<dbReference type="PANTHER" id="PTHR43806">
    <property type="entry name" value="PEPTIDASE S8"/>
    <property type="match status" value="1"/>
</dbReference>
<dbReference type="PANTHER" id="PTHR43806:SF11">
    <property type="entry name" value="CEREVISIN-RELATED"/>
    <property type="match status" value="1"/>
</dbReference>
<keyword evidence="8" id="KW-0732">Signal</keyword>
<feature type="signal peptide" evidence="8">
    <location>
        <begin position="1"/>
        <end position="29"/>
    </location>
</feature>
<keyword evidence="7" id="KW-1133">Transmembrane helix</keyword>
<keyword evidence="2 5" id="KW-0645">Protease</keyword>
<feature type="active site" description="Charge relay system" evidence="5">
    <location>
        <position position="253"/>
    </location>
</feature>
<evidence type="ECO:0000256" key="1">
    <source>
        <dbReference type="ARBA" id="ARBA00011073"/>
    </source>
</evidence>
<comment type="similarity">
    <text evidence="1 5">Belongs to the peptidase S8 family.</text>
</comment>
<evidence type="ECO:0000256" key="6">
    <source>
        <dbReference type="SAM" id="MobiDB-lite"/>
    </source>
</evidence>
<accession>A0ABU2TEX9</accession>
<proteinExistence type="inferred from homology"/>
<evidence type="ECO:0000256" key="3">
    <source>
        <dbReference type="ARBA" id="ARBA00022801"/>
    </source>
</evidence>
<feature type="transmembrane region" description="Helical" evidence="7">
    <location>
        <begin position="357"/>
        <end position="381"/>
    </location>
</feature>
<reference evidence="10" key="1">
    <citation type="submission" date="2024-05" db="EMBL/GenBank/DDBJ databases">
        <title>30 novel species of actinomycetes from the DSMZ collection.</title>
        <authorList>
            <person name="Nouioui I."/>
        </authorList>
    </citation>
    <scope>NUCLEOTIDE SEQUENCE</scope>
    <source>
        <strain evidence="10">DSM 41527</strain>
    </source>
</reference>
<feature type="active site" description="Charge relay system" evidence="5">
    <location>
        <position position="103"/>
    </location>
</feature>
<protein>
    <submittedName>
        <fullName evidence="10">S8 family serine peptidase</fullName>
    </submittedName>
</protein>
<dbReference type="RefSeq" id="WP_311626519.1">
    <property type="nucleotide sequence ID" value="NZ_JAVRFE010000045.1"/>
</dbReference>
<keyword evidence="7" id="KW-0812">Transmembrane</keyword>
<evidence type="ECO:0000256" key="2">
    <source>
        <dbReference type="ARBA" id="ARBA00022670"/>
    </source>
</evidence>
<keyword evidence="3 5" id="KW-0378">Hydrolase</keyword>
<keyword evidence="11" id="KW-1185">Reference proteome</keyword>
<dbReference type="PROSITE" id="PS00136">
    <property type="entry name" value="SUBTILASE_ASP"/>
    <property type="match status" value="1"/>
</dbReference>
<keyword evidence="4 5" id="KW-0720">Serine protease</keyword>
<dbReference type="EMBL" id="JAVRFE010000045">
    <property type="protein sequence ID" value="MDT0459500.1"/>
    <property type="molecule type" value="Genomic_DNA"/>
</dbReference>
<dbReference type="InterPro" id="IPR036852">
    <property type="entry name" value="Peptidase_S8/S53_dom_sf"/>
</dbReference>
<dbReference type="PROSITE" id="PS51892">
    <property type="entry name" value="SUBTILASE"/>
    <property type="match status" value="1"/>
</dbReference>
<feature type="domain" description="Peptidase S8/S53" evidence="9">
    <location>
        <begin position="53"/>
        <end position="305"/>
    </location>
</feature>
<evidence type="ECO:0000256" key="8">
    <source>
        <dbReference type="SAM" id="SignalP"/>
    </source>
</evidence>
<dbReference type="InterPro" id="IPR023827">
    <property type="entry name" value="Peptidase_S8_Asp-AS"/>
</dbReference>
<sequence>MRVTRTLRATVGAALTGALLITAGGTASADQTRKDLWPLEAFGAEQLWKDATGKGVTVAVIDSGFRKTHQDVKGQFLPGPDYGPATEAEGAKHTEPGEDVRDHGTGMAAIIAGHGHGPGGSEGVKGLAPGAKILPVPEYHNGARGTRWAADHGADVINMSYGGGRLGDDCESIQYALSKGVVVVASTGNDGSTARQYPSACPGVIGVGSVDQYGKASDANNYNSDMDLLAPGVDLPAVTGKSDAGYRTESGSSGAAAYVSAAAALLKEKYPDLTPGQIANRLVKTAGLPKDQKGLKLPDAHYGYGFIQPGPALRKDIPEGSKEGPLPMPKGKASSQLDAGKPDADPPMGGKAAMERAMLYGGIGLGVLVVVGAVVAVVVAVRRRKSAGSQSWG</sequence>
<evidence type="ECO:0000256" key="5">
    <source>
        <dbReference type="PROSITE-ProRule" id="PRU01240"/>
    </source>
</evidence>
<feature type="active site" description="Charge relay system" evidence="5">
    <location>
        <position position="62"/>
    </location>
</feature>
<keyword evidence="7" id="KW-0472">Membrane</keyword>
<feature type="region of interest" description="Disordered" evidence="6">
    <location>
        <begin position="311"/>
        <end position="349"/>
    </location>
</feature>
<comment type="caution">
    <text evidence="10">The sequence shown here is derived from an EMBL/GenBank/DDBJ whole genome shotgun (WGS) entry which is preliminary data.</text>
</comment>
<dbReference type="Pfam" id="PF00082">
    <property type="entry name" value="Peptidase_S8"/>
    <property type="match status" value="1"/>
</dbReference>
<evidence type="ECO:0000256" key="4">
    <source>
        <dbReference type="ARBA" id="ARBA00022825"/>
    </source>
</evidence>
<dbReference type="InterPro" id="IPR015500">
    <property type="entry name" value="Peptidase_S8_subtilisin-rel"/>
</dbReference>
<dbReference type="PRINTS" id="PR00723">
    <property type="entry name" value="SUBTILISIN"/>
</dbReference>
<gene>
    <name evidence="10" type="ORF">RM550_27935</name>
</gene>
<dbReference type="Proteomes" id="UP001180551">
    <property type="component" value="Unassembled WGS sequence"/>
</dbReference>
<feature type="compositionally biased region" description="Basic and acidic residues" evidence="6">
    <location>
        <begin position="313"/>
        <end position="322"/>
    </location>
</feature>
<name>A0ABU2TEX9_9ACTN</name>
<evidence type="ECO:0000313" key="11">
    <source>
        <dbReference type="Proteomes" id="UP001180551"/>
    </source>
</evidence>
<dbReference type="SUPFAM" id="SSF52743">
    <property type="entry name" value="Subtilisin-like"/>
    <property type="match status" value="1"/>
</dbReference>
<organism evidence="10 11">
    <name type="scientific">Streptomyces mooreae</name>
    <dbReference type="NCBI Taxonomy" id="3075523"/>
    <lineage>
        <taxon>Bacteria</taxon>
        <taxon>Bacillati</taxon>
        <taxon>Actinomycetota</taxon>
        <taxon>Actinomycetes</taxon>
        <taxon>Kitasatosporales</taxon>
        <taxon>Streptomycetaceae</taxon>
        <taxon>Streptomyces</taxon>
    </lineage>
</organism>
<feature type="chain" id="PRO_5046667639" evidence="8">
    <location>
        <begin position="30"/>
        <end position="393"/>
    </location>
</feature>
<feature type="region of interest" description="Disordered" evidence="6">
    <location>
        <begin position="73"/>
        <end position="97"/>
    </location>
</feature>
<dbReference type="Gene3D" id="3.40.50.200">
    <property type="entry name" value="Peptidase S8/S53 domain"/>
    <property type="match status" value="1"/>
</dbReference>
<dbReference type="InterPro" id="IPR000209">
    <property type="entry name" value="Peptidase_S8/S53_dom"/>
</dbReference>
<evidence type="ECO:0000256" key="7">
    <source>
        <dbReference type="SAM" id="Phobius"/>
    </source>
</evidence>